<dbReference type="PROSITE" id="PS01014">
    <property type="entry name" value="NUSG"/>
    <property type="match status" value="1"/>
</dbReference>
<evidence type="ECO:0000256" key="1">
    <source>
        <dbReference type="ARBA" id="ARBA00022472"/>
    </source>
</evidence>
<keyword evidence="4 5" id="KW-0804">Transcription</keyword>
<keyword evidence="3 5" id="KW-0805">Transcription regulation</keyword>
<dbReference type="SUPFAM" id="SSF82679">
    <property type="entry name" value="N-utilization substance G protein NusG, N-terminal domain"/>
    <property type="match status" value="1"/>
</dbReference>
<feature type="domain" description="KOW" evidence="9">
    <location>
        <begin position="131"/>
        <end position="158"/>
    </location>
</feature>
<protein>
    <recommendedName>
        <fullName evidence="5 6">Transcription termination/antitermination protein NusG</fullName>
    </recommendedName>
</protein>
<dbReference type="SMART" id="SM00738">
    <property type="entry name" value="NGN"/>
    <property type="match status" value="1"/>
</dbReference>
<evidence type="ECO:0000256" key="5">
    <source>
        <dbReference type="HAMAP-Rule" id="MF_00948"/>
    </source>
</evidence>
<dbReference type="PANTHER" id="PTHR30265">
    <property type="entry name" value="RHO-INTERACTING TRANSCRIPTION TERMINATION FACTOR NUSG"/>
    <property type="match status" value="1"/>
</dbReference>
<dbReference type="SMART" id="SM00739">
    <property type="entry name" value="KOW"/>
    <property type="match status" value="1"/>
</dbReference>
<dbReference type="InterPro" id="IPR014722">
    <property type="entry name" value="Rib_uL2_dom2"/>
</dbReference>
<dbReference type="EMBL" id="JSVA01000007">
    <property type="protein sequence ID" value="KOF03579.1"/>
    <property type="molecule type" value="Genomic_DNA"/>
</dbReference>
<proteinExistence type="inferred from homology"/>
<dbReference type="PANTHER" id="PTHR30265:SF2">
    <property type="entry name" value="TRANSCRIPTION TERMINATION_ANTITERMINATION PROTEIN NUSG"/>
    <property type="match status" value="1"/>
</dbReference>
<comment type="caution">
    <text evidence="10">The sequence shown here is derived from an EMBL/GenBank/DDBJ whole genome shotgun (WGS) entry which is preliminary data.</text>
</comment>
<evidence type="ECO:0000256" key="6">
    <source>
        <dbReference type="NCBIfam" id="TIGR00922"/>
    </source>
</evidence>
<evidence type="ECO:0000256" key="3">
    <source>
        <dbReference type="ARBA" id="ARBA00023015"/>
    </source>
</evidence>
<dbReference type="Gene3D" id="2.30.30.30">
    <property type="match status" value="1"/>
</dbReference>
<keyword evidence="1 5" id="KW-0806">Transcription termination</keyword>
<dbReference type="SUPFAM" id="SSF50104">
    <property type="entry name" value="Translation proteins SH3-like domain"/>
    <property type="match status" value="1"/>
</dbReference>
<gene>
    <name evidence="5" type="primary">nusG</name>
    <name evidence="10" type="ORF">OB69_06775</name>
</gene>
<comment type="similarity">
    <text evidence="5 7">Belongs to the NusG family.</text>
</comment>
<dbReference type="InterPro" id="IPR001062">
    <property type="entry name" value="Transcrpt_antiterm_NusG"/>
</dbReference>
<dbReference type="FunFam" id="2.30.30.30:FF:000002">
    <property type="entry name" value="Transcription termination/antitermination factor NusG"/>
    <property type="match status" value="1"/>
</dbReference>
<dbReference type="InterPro" id="IPR005824">
    <property type="entry name" value="KOW"/>
</dbReference>
<name>A0A0L8AMM7_9BACT</name>
<dbReference type="NCBIfam" id="TIGR00922">
    <property type="entry name" value="nusG"/>
    <property type="match status" value="1"/>
</dbReference>
<dbReference type="GO" id="GO:0006353">
    <property type="term" value="P:DNA-templated transcription termination"/>
    <property type="evidence" value="ECO:0007669"/>
    <property type="project" value="UniProtKB-UniRule"/>
</dbReference>
<dbReference type="InterPro" id="IPR043425">
    <property type="entry name" value="NusG-like"/>
</dbReference>
<evidence type="ECO:0000313" key="11">
    <source>
        <dbReference type="Proteomes" id="UP000036908"/>
    </source>
</evidence>
<comment type="function">
    <text evidence="5 7">Participates in transcription elongation, termination and antitermination.</text>
</comment>
<dbReference type="CDD" id="cd06091">
    <property type="entry name" value="KOW_NusG"/>
    <property type="match status" value="1"/>
</dbReference>
<evidence type="ECO:0000259" key="9">
    <source>
        <dbReference type="SMART" id="SM00739"/>
    </source>
</evidence>
<dbReference type="HAMAP" id="MF_00948">
    <property type="entry name" value="NusG"/>
    <property type="match status" value="1"/>
</dbReference>
<keyword evidence="11" id="KW-1185">Reference proteome</keyword>
<dbReference type="PRINTS" id="PR00338">
    <property type="entry name" value="NUSGTNSCPFCT"/>
</dbReference>
<organism evidence="10 11">
    <name type="scientific">Roseivirga seohaensis subsp. aquiponti</name>
    <dbReference type="NCBI Taxonomy" id="1566026"/>
    <lineage>
        <taxon>Bacteria</taxon>
        <taxon>Pseudomonadati</taxon>
        <taxon>Bacteroidota</taxon>
        <taxon>Cytophagia</taxon>
        <taxon>Cytophagales</taxon>
        <taxon>Roseivirgaceae</taxon>
        <taxon>Roseivirga</taxon>
    </lineage>
</organism>
<evidence type="ECO:0000259" key="8">
    <source>
        <dbReference type="SMART" id="SM00738"/>
    </source>
</evidence>
<dbReference type="GO" id="GO:0005829">
    <property type="term" value="C:cytosol"/>
    <property type="evidence" value="ECO:0007669"/>
    <property type="project" value="TreeGrafter"/>
</dbReference>
<evidence type="ECO:0000256" key="2">
    <source>
        <dbReference type="ARBA" id="ARBA00022814"/>
    </source>
</evidence>
<dbReference type="PATRIC" id="fig|1566026.4.peg.3184"/>
<dbReference type="InterPro" id="IPR036735">
    <property type="entry name" value="NGN_dom_sf"/>
</dbReference>
<dbReference type="Pfam" id="PF00467">
    <property type="entry name" value="KOW"/>
    <property type="match status" value="1"/>
</dbReference>
<evidence type="ECO:0000256" key="4">
    <source>
        <dbReference type="ARBA" id="ARBA00023163"/>
    </source>
</evidence>
<dbReference type="Gene3D" id="3.30.70.940">
    <property type="entry name" value="NusG, N-terminal domain"/>
    <property type="match status" value="1"/>
</dbReference>
<dbReference type="OrthoDB" id="9809075at2"/>
<evidence type="ECO:0000256" key="7">
    <source>
        <dbReference type="RuleBase" id="RU000538"/>
    </source>
</evidence>
<evidence type="ECO:0000313" key="10">
    <source>
        <dbReference type="EMBL" id="KOF03579.1"/>
    </source>
</evidence>
<dbReference type="CDD" id="cd09891">
    <property type="entry name" value="NGN_Bact_1"/>
    <property type="match status" value="1"/>
</dbReference>
<dbReference type="GO" id="GO:0006354">
    <property type="term" value="P:DNA-templated transcription elongation"/>
    <property type="evidence" value="ECO:0007669"/>
    <property type="project" value="UniProtKB-UniRule"/>
</dbReference>
<dbReference type="InterPro" id="IPR008991">
    <property type="entry name" value="Translation_prot_SH3-like_sf"/>
</dbReference>
<dbReference type="InterPro" id="IPR006645">
    <property type="entry name" value="NGN-like_dom"/>
</dbReference>
<dbReference type="InterPro" id="IPR015869">
    <property type="entry name" value="Transcrpt_antiterm_NusG_bac_CS"/>
</dbReference>
<reference evidence="11" key="1">
    <citation type="submission" date="2014-11" db="EMBL/GenBank/DDBJ databases">
        <title>Genome sequencing of Roseivirga sp. D-25.</title>
        <authorList>
            <person name="Selvaratnam C."/>
            <person name="Thevarajoo S."/>
            <person name="Goh K.M."/>
            <person name="Eee R."/>
            <person name="Chan K.-G."/>
            <person name="Chong C.S."/>
        </authorList>
    </citation>
    <scope>NUCLEOTIDE SEQUENCE [LARGE SCALE GENOMIC DNA]</scope>
    <source>
        <strain evidence="11">D-25</strain>
    </source>
</reference>
<sequence>MAELKWYMVRAVSGQERKSKEYLENEVEREQFQDHIPQVLIPSEKVYEMRNGKKRSRDKNMFPGYIMVQADLTNGEVIHMIKNIPGIIGFLGQKGGDASNTPPVPLRQIEVDRILGKVEEIDEFDEHIDTPYIVGESIKVMDGPFSGFTGTIEEVFEERRKLNVMVKIFGRNTPVELSYMQVEKQD</sequence>
<keyword evidence="2 5" id="KW-0889">Transcription antitermination</keyword>
<dbReference type="GO" id="GO:0031564">
    <property type="term" value="P:transcription antitermination"/>
    <property type="evidence" value="ECO:0007669"/>
    <property type="project" value="UniProtKB-UniRule"/>
</dbReference>
<dbReference type="GO" id="GO:0032784">
    <property type="term" value="P:regulation of DNA-templated transcription elongation"/>
    <property type="evidence" value="ECO:0007669"/>
    <property type="project" value="InterPro"/>
</dbReference>
<dbReference type="RefSeq" id="WP_053222945.1">
    <property type="nucleotide sequence ID" value="NZ_JSVA01000007.1"/>
</dbReference>
<dbReference type="InterPro" id="IPR047050">
    <property type="entry name" value="NGN"/>
</dbReference>
<dbReference type="Proteomes" id="UP000036908">
    <property type="component" value="Unassembled WGS sequence"/>
</dbReference>
<feature type="domain" description="NusG-like N-terminal" evidence="8">
    <location>
        <begin position="3"/>
        <end position="118"/>
    </location>
</feature>
<dbReference type="Pfam" id="PF02357">
    <property type="entry name" value="NusG"/>
    <property type="match status" value="1"/>
</dbReference>
<dbReference type="AlphaFoldDB" id="A0A0L8AMM7"/>
<accession>A0A0L8AMM7</accession>